<feature type="non-terminal residue" evidence="4">
    <location>
        <position position="1"/>
    </location>
</feature>
<reference evidence="4" key="1">
    <citation type="submission" date="2018-05" db="EMBL/GenBank/DDBJ databases">
        <authorList>
            <person name="Lanie J.A."/>
            <person name="Ng W.-L."/>
            <person name="Kazmierczak K.M."/>
            <person name="Andrzejewski T.M."/>
            <person name="Davidsen T.M."/>
            <person name="Wayne K.J."/>
            <person name="Tettelin H."/>
            <person name="Glass J.I."/>
            <person name="Rusch D."/>
            <person name="Podicherti R."/>
            <person name="Tsui H.-C.T."/>
            <person name="Winkler M.E."/>
        </authorList>
    </citation>
    <scope>NUCLEOTIDE SEQUENCE</scope>
</reference>
<dbReference type="Pfam" id="PF13385">
    <property type="entry name" value="Laminin_G_3"/>
    <property type="match status" value="1"/>
</dbReference>
<evidence type="ECO:0000259" key="3">
    <source>
        <dbReference type="SMART" id="SM00560"/>
    </source>
</evidence>
<dbReference type="SMART" id="SM00560">
    <property type="entry name" value="LamGL"/>
    <property type="match status" value="1"/>
</dbReference>
<dbReference type="PANTHER" id="PTHR11319:SF35">
    <property type="entry name" value="OUTER MEMBRANE PROTEIN PMPC-RELATED"/>
    <property type="match status" value="1"/>
</dbReference>
<dbReference type="AlphaFoldDB" id="A0A382DJA5"/>
<dbReference type="Gene3D" id="2.60.120.200">
    <property type="match status" value="2"/>
</dbReference>
<accession>A0A382DJA5</accession>
<dbReference type="InterPro" id="IPR012334">
    <property type="entry name" value="Pectin_lyas_fold"/>
</dbReference>
<dbReference type="InterPro" id="IPR011050">
    <property type="entry name" value="Pectin_lyase_fold/virulence"/>
</dbReference>
<dbReference type="InterPro" id="IPR006626">
    <property type="entry name" value="PbH1"/>
</dbReference>
<protein>
    <recommendedName>
        <fullName evidence="3">LamG-like jellyroll fold domain-containing protein</fullName>
    </recommendedName>
</protein>
<organism evidence="4">
    <name type="scientific">marine metagenome</name>
    <dbReference type="NCBI Taxonomy" id="408172"/>
    <lineage>
        <taxon>unclassified sequences</taxon>
        <taxon>metagenomes</taxon>
        <taxon>ecological metagenomes</taxon>
    </lineage>
</organism>
<gene>
    <name evidence="4" type="ORF">METZ01_LOCUS190557</name>
</gene>
<dbReference type="SUPFAM" id="SSF51126">
    <property type="entry name" value="Pectin lyase-like"/>
    <property type="match status" value="1"/>
</dbReference>
<feature type="non-terminal residue" evidence="4">
    <location>
        <position position="601"/>
    </location>
</feature>
<dbReference type="InterPro" id="IPR013320">
    <property type="entry name" value="ConA-like_dom_sf"/>
</dbReference>
<dbReference type="InterPro" id="IPR006558">
    <property type="entry name" value="LamG-like"/>
</dbReference>
<evidence type="ECO:0000313" key="4">
    <source>
        <dbReference type="EMBL" id="SVB37703.1"/>
    </source>
</evidence>
<dbReference type="EMBL" id="UINC01039348">
    <property type="protein sequence ID" value="SVB37703.1"/>
    <property type="molecule type" value="Genomic_DNA"/>
</dbReference>
<proteinExistence type="predicted"/>
<keyword evidence="1" id="KW-0732">Signal</keyword>
<keyword evidence="2" id="KW-1015">Disulfide bond</keyword>
<name>A0A382DJA5_9ZZZZ</name>
<dbReference type="SMART" id="SM00710">
    <property type="entry name" value="PbH1"/>
    <property type="match status" value="3"/>
</dbReference>
<evidence type="ECO:0000256" key="1">
    <source>
        <dbReference type="ARBA" id="ARBA00022729"/>
    </source>
</evidence>
<dbReference type="Gene3D" id="2.160.20.10">
    <property type="entry name" value="Single-stranded right-handed beta-helix, Pectin lyase-like"/>
    <property type="match status" value="1"/>
</dbReference>
<evidence type="ECO:0000256" key="2">
    <source>
        <dbReference type="ARBA" id="ARBA00023157"/>
    </source>
</evidence>
<sequence>RCSIYFNNNDGDYVSVDDIGDYSSQVTVIAWIKTNGGPGFNNIISGSCGNIVFTVDSDKLLFGSQCNSPIEHDTESTTSVADNEWHHVAATYDADGGSNNLKVYVDGVLENQSTKEGEFVTGNFNIGSADNGEFFNGAIDGVRIWSAVLTDEQIQANMYTELSDDGYGLLTHWKFNSGEGSVLFDHSGNGNHGDINGAAWTEASPTLSDPPYNGPKWFVSTDGSDTDNDGSEGESFATIQYGIDAASDEDTVHVAAGTYVENINFNGKNITVESTDGPDATVIDGDQNGSVVKFNSGEDYTASLIGFTIQNGLAVYGGGMEITANSQPTLSNLIIQNNVSTNDGGGVNFYYSNARLIDSVVRDNHSDDKGGGIAIAHGSVEITNTLILNNTCNNNGGGVRIYNNDHEIINCTIVGNSADGSGGAIHGGDYASETEITNSIVRNNSPGQIEEGQDLVITYSNIEGGWEGETNIDADPLFCDPDNSDYSLSENSPCAGTGEEGANIGALDIGCVVPYNNYSLSFDGEDDYVTMGDVLDMGTNSFTVETWFKTDVTVGYNNIVRKGVTMGATPSNCGYGLRLNNVGRLQAFISDGSEAIFDGTT</sequence>
<feature type="domain" description="LamG-like jellyroll fold" evidence="3">
    <location>
        <begin position="24"/>
        <end position="152"/>
    </location>
</feature>
<dbReference type="PANTHER" id="PTHR11319">
    <property type="entry name" value="G PROTEIN-COUPLED RECEPTOR-RELATED"/>
    <property type="match status" value="1"/>
</dbReference>
<dbReference type="SUPFAM" id="SSF49899">
    <property type="entry name" value="Concanavalin A-like lectins/glucanases"/>
    <property type="match status" value="2"/>
</dbReference>